<reference evidence="2 3" key="1">
    <citation type="submission" date="2019-06" db="EMBL/GenBank/DDBJ databases">
        <title>Biocontrol Bacillus strains from Vietnam.</title>
        <authorList>
            <person name="Borriss R."/>
            <person name="Lasch P."/>
            <person name="Thanh Tam L.T."/>
            <person name="Luong P.T."/>
            <person name="Phuong Thao L.T."/>
            <person name="Kim Chung L.T."/>
        </authorList>
    </citation>
    <scope>NUCLEOTIDE SEQUENCE [LARGE SCALE GENOMIC DNA]</scope>
    <source>
        <strain evidence="2 3">SN1</strain>
    </source>
</reference>
<feature type="transmembrane region" description="Helical" evidence="1">
    <location>
        <begin position="97"/>
        <end position="123"/>
    </location>
</feature>
<keyword evidence="1" id="KW-0812">Transmembrane</keyword>
<feature type="transmembrane region" description="Helical" evidence="1">
    <location>
        <begin position="414"/>
        <end position="433"/>
    </location>
</feature>
<protein>
    <submittedName>
        <fullName evidence="2">Zinc ribbon domain-containing protein</fullName>
    </submittedName>
</protein>
<dbReference type="EMBL" id="VEPV01000005">
    <property type="protein sequence ID" value="TNP13989.1"/>
    <property type="molecule type" value="Genomic_DNA"/>
</dbReference>
<feature type="transmembrane region" description="Helical" evidence="1">
    <location>
        <begin position="204"/>
        <end position="225"/>
    </location>
</feature>
<keyword evidence="1" id="KW-1133">Transmembrane helix</keyword>
<name>A0A5C5A4V9_9BACI</name>
<organism evidence="2 3">
    <name type="scientific">Bacillus tropicus</name>
    <dbReference type="NCBI Taxonomy" id="2026188"/>
    <lineage>
        <taxon>Bacteria</taxon>
        <taxon>Bacillati</taxon>
        <taxon>Bacillota</taxon>
        <taxon>Bacilli</taxon>
        <taxon>Bacillales</taxon>
        <taxon>Bacillaceae</taxon>
        <taxon>Bacillus</taxon>
        <taxon>Bacillus cereus group</taxon>
    </lineage>
</organism>
<keyword evidence="1" id="KW-0472">Membrane</keyword>
<feature type="transmembrane region" description="Helical" evidence="1">
    <location>
        <begin position="287"/>
        <end position="313"/>
    </location>
</feature>
<evidence type="ECO:0000313" key="3">
    <source>
        <dbReference type="Proteomes" id="UP000312495"/>
    </source>
</evidence>
<feature type="transmembrane region" description="Helical" evidence="1">
    <location>
        <begin position="173"/>
        <end position="192"/>
    </location>
</feature>
<feature type="transmembrane region" description="Helical" evidence="1">
    <location>
        <begin position="245"/>
        <end position="266"/>
    </location>
</feature>
<comment type="caution">
    <text evidence="2">The sequence shown here is derived from an EMBL/GenBank/DDBJ whole genome shotgun (WGS) entry which is preliminary data.</text>
</comment>
<dbReference type="RefSeq" id="WP_000271659.1">
    <property type="nucleotide sequence ID" value="NZ_CP049019.1"/>
</dbReference>
<gene>
    <name evidence="2" type="ORF">FHY71_17045</name>
</gene>
<proteinExistence type="predicted"/>
<feature type="transmembrane region" description="Helical" evidence="1">
    <location>
        <begin position="445"/>
        <end position="465"/>
    </location>
</feature>
<dbReference type="AlphaFoldDB" id="A0A5C5A4V9"/>
<sequence length="517" mass="55781">MYCRTCGKQHGEEVNYCPNEGSMEMAGATDVVTLEQDNAKYCKGCGTENAQQNLYCQKCGHSLFVVKKKEQAVKLPTMDGAPNVEFKADKAVLKTGFIGGAVASILMLIAGWIGSVLFASMLSEMFSTFAKELEMLPNFYASATATLLSYHLLGFTASADSGMVLSLSWHTPFTLLLIIPFIVFAGTGIWLGKQRAAKTIKDQIFIAATVGIIYGVFLFIISFIASQSFAIPFSDAGKITVGFSAFKSFLSGFVCGTLFTLLGFIAHTSKNNMAAAFQELMPYGASIYYGISSMIKGFLATAVVMCILAVALVSNIDSASPLQEAKESKKTQAVLLALELTPQAWSMAHFSPLEVSSPALDHELKKFTKKASDNKLAFSFVSGISVNGIGMKDVIIAQGGYPEDLAEVEEVNGAFHYGLLLLIIPAFFMFMAGRKLAKLPTANMYITLAVCSGSYTIMMIVMNIISKFQIDVSGNIKNFFGAGGTVLSMQNSFVYLTLFSFILTYVAAFAGMKLAKK</sequence>
<evidence type="ECO:0000313" key="2">
    <source>
        <dbReference type="EMBL" id="TNP13989.1"/>
    </source>
</evidence>
<dbReference type="Proteomes" id="UP000312495">
    <property type="component" value="Unassembled WGS sequence"/>
</dbReference>
<evidence type="ECO:0000256" key="1">
    <source>
        <dbReference type="SAM" id="Phobius"/>
    </source>
</evidence>
<feature type="transmembrane region" description="Helical" evidence="1">
    <location>
        <begin position="493"/>
        <end position="512"/>
    </location>
</feature>
<accession>A0A5C5A4V9</accession>